<dbReference type="Proteomes" id="UP000253529">
    <property type="component" value="Unassembled WGS sequence"/>
</dbReference>
<dbReference type="AlphaFoldDB" id="A0A366ETJ3"/>
<dbReference type="EMBL" id="QNRK01000035">
    <property type="protein sequence ID" value="RBP05236.1"/>
    <property type="molecule type" value="Genomic_DNA"/>
</dbReference>
<protein>
    <submittedName>
        <fullName evidence="3">Uncharacterized protein</fullName>
    </submittedName>
</protein>
<proteinExistence type="predicted"/>
<organism evidence="3 4">
    <name type="scientific">Roseiarcus fermentans</name>
    <dbReference type="NCBI Taxonomy" id="1473586"/>
    <lineage>
        <taxon>Bacteria</taxon>
        <taxon>Pseudomonadati</taxon>
        <taxon>Pseudomonadota</taxon>
        <taxon>Alphaproteobacteria</taxon>
        <taxon>Hyphomicrobiales</taxon>
        <taxon>Roseiarcaceae</taxon>
        <taxon>Roseiarcus</taxon>
    </lineage>
</organism>
<reference evidence="3 4" key="1">
    <citation type="submission" date="2018-06" db="EMBL/GenBank/DDBJ databases">
        <title>Genomic Encyclopedia of Type Strains, Phase IV (KMG-IV): sequencing the most valuable type-strain genomes for metagenomic binning, comparative biology and taxonomic classification.</title>
        <authorList>
            <person name="Goeker M."/>
        </authorList>
    </citation>
    <scope>NUCLEOTIDE SEQUENCE [LARGE SCALE GENOMIC DNA]</scope>
    <source>
        <strain evidence="3 4">DSM 24875</strain>
    </source>
</reference>
<evidence type="ECO:0000313" key="4">
    <source>
        <dbReference type="Proteomes" id="UP000253529"/>
    </source>
</evidence>
<sequence length="160" mass="16826">MLVKDYASVEAGIDKGDPPRLLIEIALRPAFFAGPVAACDPGEVQRAVREGFREVLSQFELERLARTTKPPKSRARRWLGRAFAFTLCAAIGSVTTLLLSASHTAPQYAVESFAPPPPGQAAPSIEASSPYSQSTGAPATSRAAPAAPPTGPATFGLHEQ</sequence>
<feature type="compositionally biased region" description="Low complexity" evidence="1">
    <location>
        <begin position="134"/>
        <end position="145"/>
    </location>
</feature>
<keyword evidence="4" id="KW-1185">Reference proteome</keyword>
<keyword evidence="2" id="KW-0812">Transmembrane</keyword>
<evidence type="ECO:0000313" key="3">
    <source>
        <dbReference type="EMBL" id="RBP05236.1"/>
    </source>
</evidence>
<evidence type="ECO:0000256" key="2">
    <source>
        <dbReference type="SAM" id="Phobius"/>
    </source>
</evidence>
<feature type="transmembrane region" description="Helical" evidence="2">
    <location>
        <begin position="78"/>
        <end position="99"/>
    </location>
</feature>
<evidence type="ECO:0000256" key="1">
    <source>
        <dbReference type="SAM" id="MobiDB-lite"/>
    </source>
</evidence>
<keyword evidence="2" id="KW-0472">Membrane</keyword>
<feature type="region of interest" description="Disordered" evidence="1">
    <location>
        <begin position="110"/>
        <end position="160"/>
    </location>
</feature>
<name>A0A366ETJ3_9HYPH</name>
<comment type="caution">
    <text evidence="3">The sequence shown here is derived from an EMBL/GenBank/DDBJ whole genome shotgun (WGS) entry which is preliminary data.</text>
</comment>
<accession>A0A366ETJ3</accession>
<keyword evidence="2" id="KW-1133">Transmembrane helix</keyword>
<gene>
    <name evidence="3" type="ORF">DFR50_13526</name>
</gene>
<dbReference type="RefSeq" id="WP_113891885.1">
    <property type="nucleotide sequence ID" value="NZ_QNRK01000035.1"/>
</dbReference>